<protein>
    <submittedName>
        <fullName evidence="2">Uncharacterized protein</fullName>
    </submittedName>
</protein>
<dbReference type="AlphaFoldDB" id="A0A8S3YTX5"/>
<proteinExistence type="predicted"/>
<evidence type="ECO:0000256" key="1">
    <source>
        <dbReference type="SAM" id="Phobius"/>
    </source>
</evidence>
<evidence type="ECO:0000313" key="3">
    <source>
        <dbReference type="Proteomes" id="UP000678393"/>
    </source>
</evidence>
<feature type="transmembrane region" description="Helical" evidence="1">
    <location>
        <begin position="39"/>
        <end position="58"/>
    </location>
</feature>
<keyword evidence="1" id="KW-0812">Transmembrane</keyword>
<keyword evidence="1" id="KW-1133">Transmembrane helix</keyword>
<sequence length="161" mass="17971">MDNQANVPQELFAQVPFLGQLIYVLTTDQHLHNRGTRQLLKLVFVCMVVGSVLGYYIFESKSTGAAVGCFLALLCGDKTSKEVFSLVDGLQDLPVEQQLSVGEGVEDLVGSDSVVTLRNYVTVPNQYSKLVNFLRGRFQQRPREFSSLWIAFAVFVICLLF</sequence>
<dbReference type="EMBL" id="CAJHNH020000593">
    <property type="protein sequence ID" value="CAG5118701.1"/>
    <property type="molecule type" value="Genomic_DNA"/>
</dbReference>
<dbReference type="Proteomes" id="UP000678393">
    <property type="component" value="Unassembled WGS sequence"/>
</dbReference>
<name>A0A8S3YTX5_9EUPU</name>
<keyword evidence="3" id="KW-1185">Reference proteome</keyword>
<comment type="caution">
    <text evidence="2">The sequence shown here is derived from an EMBL/GenBank/DDBJ whole genome shotgun (WGS) entry which is preliminary data.</text>
</comment>
<evidence type="ECO:0000313" key="2">
    <source>
        <dbReference type="EMBL" id="CAG5118701.1"/>
    </source>
</evidence>
<accession>A0A8S3YTX5</accession>
<reference evidence="2" key="1">
    <citation type="submission" date="2021-04" db="EMBL/GenBank/DDBJ databases">
        <authorList>
            <consortium name="Molecular Ecology Group"/>
        </authorList>
    </citation>
    <scope>NUCLEOTIDE SEQUENCE</scope>
</reference>
<organism evidence="2 3">
    <name type="scientific">Candidula unifasciata</name>
    <dbReference type="NCBI Taxonomy" id="100452"/>
    <lineage>
        <taxon>Eukaryota</taxon>
        <taxon>Metazoa</taxon>
        <taxon>Spiralia</taxon>
        <taxon>Lophotrochozoa</taxon>
        <taxon>Mollusca</taxon>
        <taxon>Gastropoda</taxon>
        <taxon>Heterobranchia</taxon>
        <taxon>Euthyneura</taxon>
        <taxon>Panpulmonata</taxon>
        <taxon>Eupulmonata</taxon>
        <taxon>Stylommatophora</taxon>
        <taxon>Helicina</taxon>
        <taxon>Helicoidea</taxon>
        <taxon>Geomitridae</taxon>
        <taxon>Candidula</taxon>
    </lineage>
</organism>
<gene>
    <name evidence="2" type="ORF">CUNI_LOCUS4259</name>
</gene>
<keyword evidence="1" id="KW-0472">Membrane</keyword>